<feature type="transmembrane region" description="Helical" evidence="6">
    <location>
        <begin position="284"/>
        <end position="302"/>
    </location>
</feature>
<dbReference type="GO" id="GO:0005886">
    <property type="term" value="C:plasma membrane"/>
    <property type="evidence" value="ECO:0007669"/>
    <property type="project" value="UniProtKB-SubCell"/>
</dbReference>
<evidence type="ECO:0000313" key="8">
    <source>
        <dbReference type="EMBL" id="GGK08767.1"/>
    </source>
</evidence>
<dbReference type="Gene3D" id="1.20.1250.20">
    <property type="entry name" value="MFS general substrate transporter like domains"/>
    <property type="match status" value="1"/>
</dbReference>
<keyword evidence="5 6" id="KW-0472">Membrane</keyword>
<proteinExistence type="predicted"/>
<dbReference type="SUPFAM" id="SSF103473">
    <property type="entry name" value="MFS general substrate transporter"/>
    <property type="match status" value="1"/>
</dbReference>
<dbReference type="InterPro" id="IPR020846">
    <property type="entry name" value="MFS_dom"/>
</dbReference>
<dbReference type="InterPro" id="IPR052524">
    <property type="entry name" value="MFS_Cyanate_Porter"/>
</dbReference>
<keyword evidence="9" id="KW-1185">Reference proteome</keyword>
<sequence length="411" mass="44276">MPNNITDIKQRYYTVLLLFAIVVIAATLRSPITSVGPLIPFFREELEASNSMIGLVNTLPLLAFGVFSPFVPKLSGKFGMERTLLMAMVLLSLGVFSRSLGDIALLLFGTLLVGIAIAVGNVLMPGLIKSTFPYRVGLMTGLYSVSMNLFGALASGVSVPIASIPPLDWRYAMQIWGVLSLMAVVVLLMRLPAIRSSGKKVFAEVKGQPPTALFKSKIAWAVTLFMGLQSFIPYSLFTWLPDILVTKGFNESEAGWLVAFFQVGLIPANFLVPIMAARMNGQRFIACVSGLLFFFGLLGVWLTSSNVIIAFLMLTGVGAGTTFSLAMMFFVLRTSTVSESSQLSSMAQSIGYIVAALGPFLLGSVAEWTNSWTVPLLILMLVALCIAALGTIAGTNQKIMFEAKKEATTSE</sequence>
<dbReference type="Pfam" id="PF07690">
    <property type="entry name" value="MFS_1"/>
    <property type="match status" value="1"/>
</dbReference>
<evidence type="ECO:0000259" key="7">
    <source>
        <dbReference type="PROSITE" id="PS50850"/>
    </source>
</evidence>
<feature type="transmembrane region" description="Helical" evidence="6">
    <location>
        <begin position="374"/>
        <end position="395"/>
    </location>
</feature>
<comment type="caution">
    <text evidence="8">The sequence shown here is derived from an EMBL/GenBank/DDBJ whole genome shotgun (WGS) entry which is preliminary data.</text>
</comment>
<feature type="transmembrane region" description="Helical" evidence="6">
    <location>
        <begin position="171"/>
        <end position="191"/>
    </location>
</feature>
<dbReference type="PANTHER" id="PTHR23523">
    <property type="match status" value="1"/>
</dbReference>
<keyword evidence="4 6" id="KW-1133">Transmembrane helix</keyword>
<evidence type="ECO:0000256" key="5">
    <source>
        <dbReference type="ARBA" id="ARBA00023136"/>
    </source>
</evidence>
<feature type="domain" description="Major facilitator superfamily (MFS) profile" evidence="7">
    <location>
        <begin position="15"/>
        <end position="400"/>
    </location>
</feature>
<reference evidence="8" key="2">
    <citation type="submission" date="2020-09" db="EMBL/GenBank/DDBJ databases">
        <authorList>
            <person name="Sun Q."/>
            <person name="Ohkuma M."/>
        </authorList>
    </citation>
    <scope>NUCLEOTIDE SEQUENCE</scope>
    <source>
        <strain evidence="8">JCM 12580</strain>
    </source>
</reference>
<feature type="transmembrane region" description="Helical" evidence="6">
    <location>
        <begin position="254"/>
        <end position="272"/>
    </location>
</feature>
<dbReference type="Proteomes" id="UP000658382">
    <property type="component" value="Unassembled WGS sequence"/>
</dbReference>
<feature type="transmembrane region" description="Helical" evidence="6">
    <location>
        <begin position="136"/>
        <end position="159"/>
    </location>
</feature>
<dbReference type="PROSITE" id="PS50850">
    <property type="entry name" value="MFS"/>
    <property type="match status" value="1"/>
</dbReference>
<feature type="transmembrane region" description="Helical" evidence="6">
    <location>
        <begin position="308"/>
        <end position="331"/>
    </location>
</feature>
<reference evidence="8" key="1">
    <citation type="journal article" date="2014" name="Int. J. Syst. Evol. Microbiol.">
        <title>Complete genome sequence of Corynebacterium casei LMG S-19264T (=DSM 44701T), isolated from a smear-ripened cheese.</title>
        <authorList>
            <consortium name="US DOE Joint Genome Institute (JGI-PGF)"/>
            <person name="Walter F."/>
            <person name="Albersmeier A."/>
            <person name="Kalinowski J."/>
            <person name="Ruckert C."/>
        </authorList>
    </citation>
    <scope>NUCLEOTIDE SEQUENCE</scope>
    <source>
        <strain evidence="8">JCM 12580</strain>
    </source>
</reference>
<evidence type="ECO:0000256" key="2">
    <source>
        <dbReference type="ARBA" id="ARBA00022448"/>
    </source>
</evidence>
<dbReference type="CDD" id="cd17339">
    <property type="entry name" value="MFS_NIMT_CynX_like"/>
    <property type="match status" value="1"/>
</dbReference>
<keyword evidence="3 6" id="KW-0812">Transmembrane</keyword>
<feature type="transmembrane region" description="Helical" evidence="6">
    <location>
        <begin position="106"/>
        <end position="124"/>
    </location>
</feature>
<feature type="transmembrane region" description="Helical" evidence="6">
    <location>
        <begin position="212"/>
        <end position="234"/>
    </location>
</feature>
<dbReference type="InterPro" id="IPR011701">
    <property type="entry name" value="MFS"/>
</dbReference>
<feature type="transmembrane region" description="Helical" evidence="6">
    <location>
        <begin position="83"/>
        <end position="100"/>
    </location>
</feature>
<accession>A0A917V1L3</accession>
<evidence type="ECO:0000256" key="6">
    <source>
        <dbReference type="SAM" id="Phobius"/>
    </source>
</evidence>
<keyword evidence="2" id="KW-0813">Transport</keyword>
<dbReference type="InterPro" id="IPR036259">
    <property type="entry name" value="MFS_trans_sf"/>
</dbReference>
<comment type="subcellular location">
    <subcellularLocation>
        <location evidence="1">Cell membrane</location>
        <topology evidence="1">Multi-pass membrane protein</topology>
    </subcellularLocation>
</comment>
<dbReference type="AlphaFoldDB" id="A0A917V1L3"/>
<evidence type="ECO:0000256" key="4">
    <source>
        <dbReference type="ARBA" id="ARBA00022989"/>
    </source>
</evidence>
<dbReference type="RefSeq" id="WP_188634304.1">
    <property type="nucleotide sequence ID" value="NZ_BMNQ01000090.1"/>
</dbReference>
<name>A0A917V1L3_9BACI</name>
<feature type="transmembrane region" description="Helical" evidence="6">
    <location>
        <begin position="52"/>
        <end position="71"/>
    </location>
</feature>
<evidence type="ECO:0000313" key="9">
    <source>
        <dbReference type="Proteomes" id="UP000658382"/>
    </source>
</evidence>
<protein>
    <submittedName>
        <fullName evidence="8">MFS transporter</fullName>
    </submittedName>
</protein>
<dbReference type="EMBL" id="BMNQ01000090">
    <property type="protein sequence ID" value="GGK08767.1"/>
    <property type="molecule type" value="Genomic_DNA"/>
</dbReference>
<organism evidence="8 9">
    <name type="scientific">Lentibacillus kapialis</name>
    <dbReference type="NCBI Taxonomy" id="340214"/>
    <lineage>
        <taxon>Bacteria</taxon>
        <taxon>Bacillati</taxon>
        <taxon>Bacillota</taxon>
        <taxon>Bacilli</taxon>
        <taxon>Bacillales</taxon>
        <taxon>Bacillaceae</taxon>
        <taxon>Lentibacillus</taxon>
    </lineage>
</organism>
<dbReference type="GO" id="GO:0022857">
    <property type="term" value="F:transmembrane transporter activity"/>
    <property type="evidence" value="ECO:0007669"/>
    <property type="project" value="InterPro"/>
</dbReference>
<evidence type="ECO:0000256" key="3">
    <source>
        <dbReference type="ARBA" id="ARBA00022692"/>
    </source>
</evidence>
<gene>
    <name evidence="8" type="ORF">GCM10007063_33990</name>
</gene>
<feature type="transmembrane region" description="Helical" evidence="6">
    <location>
        <begin position="343"/>
        <end position="362"/>
    </location>
</feature>
<evidence type="ECO:0000256" key="1">
    <source>
        <dbReference type="ARBA" id="ARBA00004651"/>
    </source>
</evidence>
<feature type="transmembrane region" description="Helical" evidence="6">
    <location>
        <begin position="12"/>
        <end position="32"/>
    </location>
</feature>
<dbReference type="PANTHER" id="PTHR23523:SF2">
    <property type="entry name" value="2-NITROIMIDAZOLE TRANSPORTER"/>
    <property type="match status" value="1"/>
</dbReference>